<evidence type="ECO:0000313" key="3">
    <source>
        <dbReference type="Proteomes" id="UP000245468"/>
    </source>
</evidence>
<dbReference type="InterPro" id="IPR023210">
    <property type="entry name" value="NADP_OxRdtase_dom"/>
</dbReference>
<evidence type="ECO:0000259" key="1">
    <source>
        <dbReference type="Pfam" id="PF00248"/>
    </source>
</evidence>
<protein>
    <recommendedName>
        <fullName evidence="1">NADP-dependent oxidoreductase domain-containing protein</fullName>
    </recommendedName>
</protein>
<name>A0A2S2E012_9BACT</name>
<sequence>MKFVIGSVQFGINYGINNFCGIPSDAELRGILHKAISNKINIIDTAAAYGDAEFRLGQLSQGEFQFISKFPNVTRKENIYEHFLNSSKNLGTSLLYGYMAHNANVLIENPEYWHELVRLKLEKKVLKIGYSLYNPEQLDTLLSLGYVPDIVQFPYSLLDRKFETSFDKLKDLNTEIHVRSVFLQGLYFKNPSSLQGNLATLNAPLTQLNEISKLYSIPMASLALSFVHYQDNIDKVVIGVDSVKQLEENIAFISTNKNIHKAIHAIRNIKIINPELLNPSNW</sequence>
<dbReference type="CDD" id="cd19097">
    <property type="entry name" value="AKR_unchar"/>
    <property type="match status" value="1"/>
</dbReference>
<dbReference type="Pfam" id="PF00248">
    <property type="entry name" value="Aldo_ket_red"/>
    <property type="match status" value="1"/>
</dbReference>
<proteinExistence type="predicted"/>
<evidence type="ECO:0000313" key="2">
    <source>
        <dbReference type="EMBL" id="AWL10347.1"/>
    </source>
</evidence>
<accession>A0A2S2E012</accession>
<dbReference type="InterPro" id="IPR036812">
    <property type="entry name" value="NAD(P)_OxRdtase_dom_sf"/>
</dbReference>
<organism evidence="2 3">
    <name type="scientific">Aquirufa nivalisilvae</name>
    <dbReference type="NCBI Taxonomy" id="2516557"/>
    <lineage>
        <taxon>Bacteria</taxon>
        <taxon>Pseudomonadati</taxon>
        <taxon>Bacteroidota</taxon>
        <taxon>Cytophagia</taxon>
        <taxon>Cytophagales</taxon>
        <taxon>Flectobacillaceae</taxon>
        <taxon>Aquirufa</taxon>
    </lineage>
</organism>
<keyword evidence="3" id="KW-1185">Reference proteome</keyword>
<dbReference type="PANTHER" id="PTHR43312:SF1">
    <property type="entry name" value="NADP-DEPENDENT OXIDOREDUCTASE DOMAIN-CONTAINING PROTEIN"/>
    <property type="match status" value="1"/>
</dbReference>
<dbReference type="AlphaFoldDB" id="A0A2S2E012"/>
<dbReference type="SUPFAM" id="SSF51430">
    <property type="entry name" value="NAD(P)-linked oxidoreductase"/>
    <property type="match status" value="1"/>
</dbReference>
<reference evidence="3" key="1">
    <citation type="submission" date="2018-05" db="EMBL/GenBank/DDBJ databases">
        <title>Pseudarcicella sp. HME7025 Genome sequencing and assembly.</title>
        <authorList>
            <person name="Kim H."/>
            <person name="Kang H."/>
            <person name="Joh K."/>
        </authorList>
    </citation>
    <scope>NUCLEOTIDE SEQUENCE [LARGE SCALE GENOMIC DNA]</scope>
    <source>
        <strain evidence="3">HME7025</strain>
    </source>
</reference>
<dbReference type="Proteomes" id="UP000245468">
    <property type="component" value="Chromosome"/>
</dbReference>
<dbReference type="InterPro" id="IPR053135">
    <property type="entry name" value="AKR2_Oxidoreductase"/>
</dbReference>
<dbReference type="KEGG" id="psez:HME7025_02507"/>
<dbReference type="Gene3D" id="3.20.20.100">
    <property type="entry name" value="NADP-dependent oxidoreductase domain"/>
    <property type="match status" value="1"/>
</dbReference>
<dbReference type="EMBL" id="CP029346">
    <property type="protein sequence ID" value="AWL10347.1"/>
    <property type="molecule type" value="Genomic_DNA"/>
</dbReference>
<gene>
    <name evidence="2" type="ORF">HME7025_02507</name>
</gene>
<dbReference type="RefSeq" id="WP_109324553.1">
    <property type="nucleotide sequence ID" value="NZ_CP029346.1"/>
</dbReference>
<feature type="domain" description="NADP-dependent oxidoreductase" evidence="1">
    <location>
        <begin position="4"/>
        <end position="256"/>
    </location>
</feature>
<dbReference type="PANTHER" id="PTHR43312">
    <property type="entry name" value="D-THREO-ALDOSE 1-DEHYDROGENASE"/>
    <property type="match status" value="1"/>
</dbReference>
<dbReference type="OrthoDB" id="9773828at2"/>